<feature type="non-terminal residue" evidence="11">
    <location>
        <position position="1"/>
    </location>
</feature>
<dbReference type="EMBL" id="VZTA01003078">
    <property type="protein sequence ID" value="NXA59363.1"/>
    <property type="molecule type" value="Genomic_DNA"/>
</dbReference>
<dbReference type="GO" id="GO:0007346">
    <property type="term" value="P:regulation of mitotic cell cycle"/>
    <property type="evidence" value="ECO:0007669"/>
    <property type="project" value="TreeGrafter"/>
</dbReference>
<dbReference type="PANTHER" id="PTHR22984">
    <property type="entry name" value="SERINE/THREONINE-PROTEIN KINASE PIM"/>
    <property type="match status" value="1"/>
</dbReference>
<keyword evidence="5" id="KW-0547">Nucleotide-binding</keyword>
<comment type="caution">
    <text evidence="11">The sequence shown here is derived from an EMBL/GenBank/DDBJ whole genome shotgun (WGS) entry which is preliminary data.</text>
</comment>
<sequence length="91" mass="10562">STGKQVYSPPEGIIFHCYHGHPAMIWSLGILLYDMAFNRDEDIFLDHYLLPDMAFCFLSPECQHLVKWCLSTCPLDRPSLEDLFKHSCLQD</sequence>
<dbReference type="EC" id="2.7.11.1" evidence="2"/>
<keyword evidence="3" id="KW-0723">Serine/threonine-protein kinase</keyword>
<dbReference type="GO" id="GO:0004674">
    <property type="term" value="F:protein serine/threonine kinase activity"/>
    <property type="evidence" value="ECO:0007669"/>
    <property type="project" value="UniProtKB-KW"/>
</dbReference>
<evidence type="ECO:0000259" key="10">
    <source>
        <dbReference type="PROSITE" id="PS50011"/>
    </source>
</evidence>
<dbReference type="GO" id="GO:0005737">
    <property type="term" value="C:cytoplasm"/>
    <property type="evidence" value="ECO:0007669"/>
    <property type="project" value="TreeGrafter"/>
</dbReference>
<dbReference type="GO" id="GO:0005524">
    <property type="term" value="F:ATP binding"/>
    <property type="evidence" value="ECO:0007669"/>
    <property type="project" value="UniProtKB-KW"/>
</dbReference>
<feature type="non-terminal residue" evidence="11">
    <location>
        <position position="91"/>
    </location>
</feature>
<evidence type="ECO:0000313" key="12">
    <source>
        <dbReference type="Proteomes" id="UP000586926"/>
    </source>
</evidence>
<dbReference type="SUPFAM" id="SSF56112">
    <property type="entry name" value="Protein kinase-like (PK-like)"/>
    <property type="match status" value="1"/>
</dbReference>
<name>A0A7K7X1J2_9PASS</name>
<proteinExistence type="inferred from homology"/>
<dbReference type="AlphaFoldDB" id="A0A7K7X1J2"/>
<comment type="catalytic activity">
    <reaction evidence="9">
        <text>L-seryl-[protein] + ATP = O-phospho-L-seryl-[protein] + ADP + H(+)</text>
        <dbReference type="Rhea" id="RHEA:17989"/>
        <dbReference type="Rhea" id="RHEA-COMP:9863"/>
        <dbReference type="Rhea" id="RHEA-COMP:11604"/>
        <dbReference type="ChEBI" id="CHEBI:15378"/>
        <dbReference type="ChEBI" id="CHEBI:29999"/>
        <dbReference type="ChEBI" id="CHEBI:30616"/>
        <dbReference type="ChEBI" id="CHEBI:83421"/>
        <dbReference type="ChEBI" id="CHEBI:456216"/>
        <dbReference type="EC" id="2.7.11.1"/>
    </reaction>
</comment>
<keyword evidence="7" id="KW-0067">ATP-binding</keyword>
<keyword evidence="4" id="KW-0808">Transferase</keyword>
<dbReference type="Gene3D" id="1.10.510.10">
    <property type="entry name" value="Transferase(Phosphotransferase) domain 1"/>
    <property type="match status" value="1"/>
</dbReference>
<evidence type="ECO:0000256" key="7">
    <source>
        <dbReference type="ARBA" id="ARBA00022840"/>
    </source>
</evidence>
<dbReference type="PROSITE" id="PS50011">
    <property type="entry name" value="PROTEIN_KINASE_DOM"/>
    <property type="match status" value="1"/>
</dbReference>
<evidence type="ECO:0000256" key="1">
    <source>
        <dbReference type="ARBA" id="ARBA00005505"/>
    </source>
</evidence>
<accession>A0A7K7X1J2</accession>
<gene>
    <name evidence="11" type="primary">Pim3_0</name>
    <name evidence="11" type="ORF">MOHOCH_R10839</name>
</gene>
<dbReference type="InterPro" id="IPR011009">
    <property type="entry name" value="Kinase-like_dom_sf"/>
</dbReference>
<dbReference type="PANTHER" id="PTHR22984:SF26">
    <property type="entry name" value="SERINE_THREONINE-PROTEIN KINASE PIM-3"/>
    <property type="match status" value="1"/>
</dbReference>
<dbReference type="InterPro" id="IPR000719">
    <property type="entry name" value="Prot_kinase_dom"/>
</dbReference>
<evidence type="ECO:0000256" key="4">
    <source>
        <dbReference type="ARBA" id="ARBA00022679"/>
    </source>
</evidence>
<dbReference type="GO" id="GO:0043066">
    <property type="term" value="P:negative regulation of apoptotic process"/>
    <property type="evidence" value="ECO:0007669"/>
    <property type="project" value="TreeGrafter"/>
</dbReference>
<evidence type="ECO:0000256" key="5">
    <source>
        <dbReference type="ARBA" id="ARBA00022741"/>
    </source>
</evidence>
<evidence type="ECO:0000256" key="9">
    <source>
        <dbReference type="ARBA" id="ARBA00048679"/>
    </source>
</evidence>
<organism evidence="11 12">
    <name type="scientific">Mohoua ochrocephala</name>
    <dbReference type="NCBI Taxonomy" id="874463"/>
    <lineage>
        <taxon>Eukaryota</taxon>
        <taxon>Metazoa</taxon>
        <taxon>Chordata</taxon>
        <taxon>Craniata</taxon>
        <taxon>Vertebrata</taxon>
        <taxon>Euteleostomi</taxon>
        <taxon>Archelosauria</taxon>
        <taxon>Archosauria</taxon>
        <taxon>Dinosauria</taxon>
        <taxon>Saurischia</taxon>
        <taxon>Theropoda</taxon>
        <taxon>Coelurosauria</taxon>
        <taxon>Aves</taxon>
        <taxon>Neognathae</taxon>
        <taxon>Neoaves</taxon>
        <taxon>Telluraves</taxon>
        <taxon>Australaves</taxon>
        <taxon>Passeriformes</taxon>
        <taxon>Meliphagoidea</taxon>
        <taxon>Acanthizidae</taxon>
        <taxon>Mohoua</taxon>
    </lineage>
</organism>
<evidence type="ECO:0000256" key="8">
    <source>
        <dbReference type="ARBA" id="ARBA00047899"/>
    </source>
</evidence>
<comment type="similarity">
    <text evidence="1">Belongs to the protein kinase superfamily. CAMK Ser/Thr protein kinase family. PIM subfamily.</text>
</comment>
<dbReference type="InterPro" id="IPR051138">
    <property type="entry name" value="PIM_Ser/Thr_kinase"/>
</dbReference>
<evidence type="ECO:0000313" key="11">
    <source>
        <dbReference type="EMBL" id="NXA59363.1"/>
    </source>
</evidence>
<feature type="domain" description="Protein kinase" evidence="10">
    <location>
        <begin position="1"/>
        <end position="89"/>
    </location>
</feature>
<evidence type="ECO:0000256" key="2">
    <source>
        <dbReference type="ARBA" id="ARBA00012513"/>
    </source>
</evidence>
<evidence type="ECO:0000256" key="3">
    <source>
        <dbReference type="ARBA" id="ARBA00022527"/>
    </source>
</evidence>
<evidence type="ECO:0000256" key="6">
    <source>
        <dbReference type="ARBA" id="ARBA00022777"/>
    </source>
</evidence>
<dbReference type="Proteomes" id="UP000586926">
    <property type="component" value="Unassembled WGS sequence"/>
</dbReference>
<comment type="catalytic activity">
    <reaction evidence="8">
        <text>L-threonyl-[protein] + ATP = O-phospho-L-threonyl-[protein] + ADP + H(+)</text>
        <dbReference type="Rhea" id="RHEA:46608"/>
        <dbReference type="Rhea" id="RHEA-COMP:11060"/>
        <dbReference type="Rhea" id="RHEA-COMP:11605"/>
        <dbReference type="ChEBI" id="CHEBI:15378"/>
        <dbReference type="ChEBI" id="CHEBI:30013"/>
        <dbReference type="ChEBI" id="CHEBI:30616"/>
        <dbReference type="ChEBI" id="CHEBI:61977"/>
        <dbReference type="ChEBI" id="CHEBI:456216"/>
        <dbReference type="EC" id="2.7.11.1"/>
    </reaction>
</comment>
<keyword evidence="6 11" id="KW-0418">Kinase</keyword>
<keyword evidence="12" id="KW-1185">Reference proteome</keyword>
<reference evidence="11 12" key="1">
    <citation type="submission" date="2019-09" db="EMBL/GenBank/DDBJ databases">
        <title>Bird 10,000 Genomes (B10K) Project - Family phase.</title>
        <authorList>
            <person name="Zhang G."/>
        </authorList>
    </citation>
    <scope>NUCLEOTIDE SEQUENCE [LARGE SCALE GENOMIC DNA]</scope>
    <source>
        <strain evidence="11">B10K-DU-030-22</strain>
        <tissue evidence="11">Blood</tissue>
    </source>
</reference>
<protein>
    <recommendedName>
        <fullName evidence="2">non-specific serine/threonine protein kinase</fullName>
        <ecNumber evidence="2">2.7.11.1</ecNumber>
    </recommendedName>
</protein>